<proteinExistence type="inferred from homology"/>
<name>A0A0K2XRA2_HELHE</name>
<feature type="transmembrane region" description="Helical" evidence="13">
    <location>
        <begin position="30"/>
        <end position="49"/>
    </location>
</feature>
<keyword evidence="9 13" id="KW-1278">Translocase</keyword>
<dbReference type="InterPro" id="IPR001133">
    <property type="entry name" value="NADH_UbQ_OxRdtase_chain4L/K"/>
</dbReference>
<dbReference type="GO" id="GO:0005886">
    <property type="term" value="C:plasma membrane"/>
    <property type="evidence" value="ECO:0007669"/>
    <property type="project" value="UniProtKB-SubCell"/>
</dbReference>
<sequence length="100" mass="11071">MLTLAHYLVFSALLFSVGLFGILRRKNILMLFFSTEIMLNAVNVAFVAIAHSLENIDGQVFALFMIAVAAAEVAVGLGLVILWHRKHKTLDIDTLARMRG</sequence>
<comment type="similarity">
    <text evidence="3 13">Belongs to the complex I subunit 4L family.</text>
</comment>
<dbReference type="AlphaFoldDB" id="A0A0K2XRA2"/>
<comment type="subcellular location">
    <subcellularLocation>
        <location evidence="13">Cell membrane</location>
        <topology evidence="13">Multi-pass membrane protein</topology>
    </subcellularLocation>
    <subcellularLocation>
        <location evidence="2">Membrane</location>
        <topology evidence="2">Multi-pass membrane protein</topology>
    </subcellularLocation>
</comment>
<keyword evidence="5 13" id="KW-1003">Cell membrane</keyword>
<dbReference type="GO" id="GO:0042773">
    <property type="term" value="P:ATP synthesis coupled electron transport"/>
    <property type="evidence" value="ECO:0007669"/>
    <property type="project" value="InterPro"/>
</dbReference>
<keyword evidence="15" id="KW-1185">Reference proteome</keyword>
<dbReference type="GO" id="GO:0030964">
    <property type="term" value="C:NADH dehydrogenase complex"/>
    <property type="evidence" value="ECO:0007669"/>
    <property type="project" value="TreeGrafter"/>
</dbReference>
<dbReference type="NCBIfam" id="NF004320">
    <property type="entry name" value="PRK05715.1-2"/>
    <property type="match status" value="1"/>
</dbReference>
<keyword evidence="13 14" id="KW-0830">Ubiquinone</keyword>
<evidence type="ECO:0000256" key="13">
    <source>
        <dbReference type="HAMAP-Rule" id="MF_01456"/>
    </source>
</evidence>
<dbReference type="Proteomes" id="UP000046090">
    <property type="component" value="Unassembled WGS sequence"/>
</dbReference>
<evidence type="ECO:0000256" key="9">
    <source>
        <dbReference type="ARBA" id="ARBA00022967"/>
    </source>
</evidence>
<keyword evidence="12 13" id="KW-0472">Membrane</keyword>
<dbReference type="GeneID" id="76197141"/>
<keyword evidence="4 13" id="KW-0813">Transport</keyword>
<evidence type="ECO:0000256" key="8">
    <source>
        <dbReference type="ARBA" id="ARBA00022719"/>
    </source>
</evidence>
<keyword evidence="14" id="KW-0560">Oxidoreductase</keyword>
<dbReference type="InterPro" id="IPR039428">
    <property type="entry name" value="NUOK/Mnh_C1-like"/>
</dbReference>
<keyword evidence="10 13" id="KW-1133">Transmembrane helix</keyword>
<evidence type="ECO:0000256" key="11">
    <source>
        <dbReference type="ARBA" id="ARBA00023027"/>
    </source>
</evidence>
<dbReference type="RefSeq" id="WP_015106803.1">
    <property type="nucleotide sequence ID" value="NZ_AP026684.1"/>
</dbReference>
<dbReference type="HAMAP" id="MF_01456">
    <property type="entry name" value="NDH1_NuoK"/>
    <property type="match status" value="1"/>
</dbReference>
<evidence type="ECO:0000256" key="10">
    <source>
        <dbReference type="ARBA" id="ARBA00022989"/>
    </source>
</evidence>
<dbReference type="GO" id="GO:0048038">
    <property type="term" value="F:quinone binding"/>
    <property type="evidence" value="ECO:0007669"/>
    <property type="project" value="UniProtKB-KW"/>
</dbReference>
<evidence type="ECO:0000256" key="2">
    <source>
        <dbReference type="ARBA" id="ARBA00004141"/>
    </source>
</evidence>
<dbReference type="PANTHER" id="PTHR11434:SF21">
    <property type="entry name" value="NADH DEHYDROGENASE SUBUNIT 4L-RELATED"/>
    <property type="match status" value="1"/>
</dbReference>
<dbReference type="NCBIfam" id="NF004321">
    <property type="entry name" value="PRK05715.1-3"/>
    <property type="match status" value="1"/>
</dbReference>
<protein>
    <recommendedName>
        <fullName evidence="13">NADH-quinone oxidoreductase subunit K</fullName>
        <ecNumber evidence="13">7.1.1.-</ecNumber>
    </recommendedName>
    <alternativeName>
        <fullName evidence="13">NADH dehydrogenase I subunit K</fullName>
    </alternativeName>
    <alternativeName>
        <fullName evidence="13">NDH-1 subunit K</fullName>
    </alternativeName>
</protein>
<evidence type="ECO:0000313" key="14">
    <source>
        <dbReference type="EMBL" id="CRI34618.1"/>
    </source>
</evidence>
<evidence type="ECO:0000256" key="3">
    <source>
        <dbReference type="ARBA" id="ARBA00010519"/>
    </source>
</evidence>
<dbReference type="GO" id="GO:0050136">
    <property type="term" value="F:NADH dehydrogenase (quinone) (non-electrogenic) activity"/>
    <property type="evidence" value="ECO:0007669"/>
    <property type="project" value="UniProtKB-UniRule"/>
</dbReference>
<evidence type="ECO:0000256" key="12">
    <source>
        <dbReference type="ARBA" id="ARBA00023136"/>
    </source>
</evidence>
<evidence type="ECO:0000313" key="15">
    <source>
        <dbReference type="Proteomes" id="UP000046090"/>
    </source>
</evidence>
<dbReference type="FunFam" id="1.10.287.3510:FF:000001">
    <property type="entry name" value="NADH-quinone oxidoreductase subunit K"/>
    <property type="match status" value="1"/>
</dbReference>
<comment type="function">
    <text evidence="1 13">NDH-1 shuttles electrons from NADH, via FMN and iron-sulfur (Fe-S) centers, to quinones in the respiratory chain. The immediate electron acceptor for the enzyme in this species is believed to be ubiquinone. Couples the redox reaction to proton translocation (for every two electrons transferred, four hydrogen ions are translocated across the cytoplasmic membrane), and thus conserves the redox energy in a proton gradient.</text>
</comment>
<gene>
    <name evidence="13" type="primary">nuoK</name>
    <name evidence="14" type="ORF">HHE01_04190</name>
</gene>
<evidence type="ECO:0000256" key="5">
    <source>
        <dbReference type="ARBA" id="ARBA00022475"/>
    </source>
</evidence>
<feature type="transmembrane region" description="Helical" evidence="13">
    <location>
        <begin position="61"/>
        <end position="83"/>
    </location>
</feature>
<dbReference type="Pfam" id="PF00420">
    <property type="entry name" value="Oxidored_q2"/>
    <property type="match status" value="1"/>
</dbReference>
<keyword evidence="6" id="KW-0997">Cell inner membrane</keyword>
<dbReference type="Gene3D" id="1.10.287.3510">
    <property type="match status" value="1"/>
</dbReference>
<dbReference type="STRING" id="1216962.BN341_10340"/>
<evidence type="ECO:0000256" key="6">
    <source>
        <dbReference type="ARBA" id="ARBA00022519"/>
    </source>
</evidence>
<dbReference type="PANTHER" id="PTHR11434">
    <property type="entry name" value="NADH-UBIQUINONE OXIDOREDUCTASE SUBUNIT ND4L"/>
    <property type="match status" value="1"/>
</dbReference>
<dbReference type="EMBL" id="CDMK01000002">
    <property type="protein sequence ID" value="CRI34618.1"/>
    <property type="molecule type" value="Genomic_DNA"/>
</dbReference>
<evidence type="ECO:0000256" key="4">
    <source>
        <dbReference type="ARBA" id="ARBA00022448"/>
    </source>
</evidence>
<accession>A0A0K2XRA2</accession>
<dbReference type="OrthoDB" id="9810120at2"/>
<feature type="transmembrane region" description="Helical" evidence="13">
    <location>
        <begin position="6"/>
        <end position="23"/>
    </location>
</feature>
<organism evidence="14 15">
    <name type="scientific">Helicobacter heilmannii</name>
    <dbReference type="NCBI Taxonomy" id="35817"/>
    <lineage>
        <taxon>Bacteria</taxon>
        <taxon>Pseudomonadati</taxon>
        <taxon>Campylobacterota</taxon>
        <taxon>Epsilonproteobacteria</taxon>
        <taxon>Campylobacterales</taxon>
        <taxon>Helicobacteraceae</taxon>
        <taxon>Helicobacter</taxon>
    </lineage>
</organism>
<evidence type="ECO:0000256" key="7">
    <source>
        <dbReference type="ARBA" id="ARBA00022692"/>
    </source>
</evidence>
<keyword evidence="8 13" id="KW-0874">Quinone</keyword>
<comment type="catalytic activity">
    <reaction evidence="13">
        <text>a quinone + NADH + 5 H(+)(in) = a quinol + NAD(+) + 4 H(+)(out)</text>
        <dbReference type="Rhea" id="RHEA:57888"/>
        <dbReference type="ChEBI" id="CHEBI:15378"/>
        <dbReference type="ChEBI" id="CHEBI:24646"/>
        <dbReference type="ChEBI" id="CHEBI:57540"/>
        <dbReference type="ChEBI" id="CHEBI:57945"/>
        <dbReference type="ChEBI" id="CHEBI:132124"/>
    </reaction>
</comment>
<dbReference type="NCBIfam" id="NF004323">
    <property type="entry name" value="PRK05715.1-5"/>
    <property type="match status" value="1"/>
</dbReference>
<keyword evidence="11 13" id="KW-0520">NAD</keyword>
<reference evidence="15" key="1">
    <citation type="submission" date="2014-12" db="EMBL/GenBank/DDBJ databases">
        <authorList>
            <person name="Smet A."/>
        </authorList>
    </citation>
    <scope>NUCLEOTIDE SEQUENCE [LARGE SCALE GENOMIC DNA]</scope>
</reference>
<evidence type="ECO:0000256" key="1">
    <source>
        <dbReference type="ARBA" id="ARBA00002378"/>
    </source>
</evidence>
<dbReference type="EC" id="7.1.1.-" evidence="13"/>
<keyword evidence="7 13" id="KW-0812">Transmembrane</keyword>
<comment type="subunit">
    <text evidence="13">NDH-1 is composed of 14 different subunits. Subunits NuoA, H, J, K, L, M, N constitute the membrane sector of the complex.</text>
</comment>